<dbReference type="Proteomes" id="UP001603857">
    <property type="component" value="Unassembled WGS sequence"/>
</dbReference>
<keyword evidence="4" id="KW-1185">Reference proteome</keyword>
<dbReference type="PANTHER" id="PTHR31963:SF2">
    <property type="entry name" value="ZINC FINGER CONSTANS-LIKE PROTEIN (DUF3537)"/>
    <property type="match status" value="1"/>
</dbReference>
<sequence>MTNLQIQTEEPPLSQTPLLTSNQGVENGDNNENTKQKEDVNSDGDGDHDADEEESLVEESLARLERFLTVLGFNQDSAFSLVASWSVFAAVGVVAPLVALSMCQCAECERYEIQSFEMAIVAFQATLAAASLLCLSHNLRNYGLRRFLFVDRFYGQMHCFHRQYVAQISGSMRLLILWVLPCFLLKTVREIIRISYVQHGSWWLSLAIFMALIISWTYMSTISLSACILFHLVCNLQVIHFDDYGKLLHGASDVLVFLEEHIRLRYHLSKISHRFRIYLLLEFLVVTASQVVTLLQVTRYGEKLSFINGGDFAVSTLVQVVGIIICLHAATRISHRAQGIVSLASRWHAMLTCTASDASLLRSSASAGSLEAANHLNAIHIDYSESDLESMDYAGLSTNAQWASNMSSHQKRQAFECRMHSVAKVEEQSVLSTLGLFLNRQHCRCLQSSVRDFYSSCQHTYHR</sequence>
<dbReference type="PANTHER" id="PTHR31963">
    <property type="entry name" value="RAS GUANINE NUCLEOTIDE EXCHANGE FACTOR K"/>
    <property type="match status" value="1"/>
</dbReference>
<feature type="transmembrane region" description="Helical" evidence="2">
    <location>
        <begin position="78"/>
        <end position="100"/>
    </location>
</feature>
<accession>A0ABD1N5R2</accession>
<protein>
    <submittedName>
        <fullName evidence="3">Uncharacterized protein</fullName>
    </submittedName>
</protein>
<feature type="region of interest" description="Disordered" evidence="1">
    <location>
        <begin position="1"/>
        <end position="55"/>
    </location>
</feature>
<dbReference type="InterPro" id="IPR021924">
    <property type="entry name" value="DUF3537"/>
</dbReference>
<reference evidence="3 4" key="1">
    <citation type="submission" date="2024-08" db="EMBL/GenBank/DDBJ databases">
        <title>Insights into the chromosomal genome structure of Flemingia macrophylla.</title>
        <authorList>
            <person name="Ding Y."/>
            <person name="Zhao Y."/>
            <person name="Bi W."/>
            <person name="Wu M."/>
            <person name="Zhao G."/>
            <person name="Gong Y."/>
            <person name="Li W."/>
            <person name="Zhang P."/>
        </authorList>
    </citation>
    <scope>NUCLEOTIDE SEQUENCE [LARGE SCALE GENOMIC DNA]</scope>
    <source>
        <strain evidence="3">DYQJB</strain>
        <tissue evidence="3">Leaf</tissue>
    </source>
</reference>
<keyword evidence="2" id="KW-0812">Transmembrane</keyword>
<evidence type="ECO:0000256" key="2">
    <source>
        <dbReference type="SAM" id="Phobius"/>
    </source>
</evidence>
<organism evidence="3 4">
    <name type="scientific">Flemingia macrophylla</name>
    <dbReference type="NCBI Taxonomy" id="520843"/>
    <lineage>
        <taxon>Eukaryota</taxon>
        <taxon>Viridiplantae</taxon>
        <taxon>Streptophyta</taxon>
        <taxon>Embryophyta</taxon>
        <taxon>Tracheophyta</taxon>
        <taxon>Spermatophyta</taxon>
        <taxon>Magnoliopsida</taxon>
        <taxon>eudicotyledons</taxon>
        <taxon>Gunneridae</taxon>
        <taxon>Pentapetalae</taxon>
        <taxon>rosids</taxon>
        <taxon>fabids</taxon>
        <taxon>Fabales</taxon>
        <taxon>Fabaceae</taxon>
        <taxon>Papilionoideae</taxon>
        <taxon>50 kb inversion clade</taxon>
        <taxon>NPAAA clade</taxon>
        <taxon>indigoferoid/millettioid clade</taxon>
        <taxon>Phaseoleae</taxon>
        <taxon>Flemingia</taxon>
    </lineage>
</organism>
<name>A0ABD1N5R2_9FABA</name>
<keyword evidence="2" id="KW-0472">Membrane</keyword>
<dbReference type="AlphaFoldDB" id="A0ABD1N5R2"/>
<feature type="transmembrane region" description="Helical" evidence="2">
    <location>
        <begin position="312"/>
        <end position="330"/>
    </location>
</feature>
<feature type="transmembrane region" description="Helical" evidence="2">
    <location>
        <begin position="275"/>
        <end position="292"/>
    </location>
</feature>
<evidence type="ECO:0000256" key="1">
    <source>
        <dbReference type="SAM" id="MobiDB-lite"/>
    </source>
</evidence>
<feature type="compositionally biased region" description="Acidic residues" evidence="1">
    <location>
        <begin position="41"/>
        <end position="55"/>
    </location>
</feature>
<gene>
    <name evidence="3" type="ORF">Fmac_004725</name>
</gene>
<proteinExistence type="predicted"/>
<feature type="compositionally biased region" description="Polar residues" evidence="1">
    <location>
        <begin position="1"/>
        <end position="31"/>
    </location>
</feature>
<comment type="caution">
    <text evidence="3">The sequence shown here is derived from an EMBL/GenBank/DDBJ whole genome shotgun (WGS) entry which is preliminary data.</text>
</comment>
<dbReference type="EMBL" id="JBGMDY010000002">
    <property type="protein sequence ID" value="KAL2343440.1"/>
    <property type="molecule type" value="Genomic_DNA"/>
</dbReference>
<evidence type="ECO:0000313" key="3">
    <source>
        <dbReference type="EMBL" id="KAL2343440.1"/>
    </source>
</evidence>
<evidence type="ECO:0000313" key="4">
    <source>
        <dbReference type="Proteomes" id="UP001603857"/>
    </source>
</evidence>
<dbReference type="Pfam" id="PF12056">
    <property type="entry name" value="DUF3537"/>
    <property type="match status" value="1"/>
</dbReference>
<keyword evidence="2" id="KW-1133">Transmembrane helix</keyword>
<feature type="transmembrane region" description="Helical" evidence="2">
    <location>
        <begin position="120"/>
        <end position="139"/>
    </location>
</feature>